<dbReference type="KEGG" id="bbae:FRD01_22750"/>
<reference evidence="1 2" key="1">
    <citation type="submission" date="2019-08" db="EMBL/GenBank/DDBJ databases">
        <authorList>
            <person name="Liang Q."/>
        </authorList>
    </citation>
    <scope>NUCLEOTIDE SEQUENCE [LARGE SCALE GENOMIC DNA]</scope>
    <source>
        <strain evidence="1 2">V1718</strain>
    </source>
</reference>
<accession>A0A5B8XWR9</accession>
<dbReference type="AlphaFoldDB" id="A0A5B8XWR9"/>
<evidence type="ECO:0000313" key="2">
    <source>
        <dbReference type="Proteomes" id="UP000321595"/>
    </source>
</evidence>
<gene>
    <name evidence="1" type="ORF">FRD01_22750</name>
</gene>
<protein>
    <submittedName>
        <fullName evidence="1">Uncharacterized protein</fullName>
    </submittedName>
</protein>
<sequence length="96" mass="11167">MKSRFNKIELALLGVSTVLAIFLVAQLFRPCEVFRIRTVVSWEEFGWWNTGVNFDPDNGCVCYQYDRDDPLVLKEGDVAPKPYEEVRPPDDEVLIW</sequence>
<dbReference type="EMBL" id="CP042467">
    <property type="protein sequence ID" value="QED30000.1"/>
    <property type="molecule type" value="Genomic_DNA"/>
</dbReference>
<dbReference type="Proteomes" id="UP000321595">
    <property type="component" value="Chromosome"/>
</dbReference>
<name>A0A5B8XWR9_9DELT</name>
<dbReference type="RefSeq" id="WP_146963297.1">
    <property type="nucleotide sequence ID" value="NZ_CP042467.1"/>
</dbReference>
<evidence type="ECO:0000313" key="1">
    <source>
        <dbReference type="EMBL" id="QED30000.1"/>
    </source>
</evidence>
<keyword evidence="2" id="KW-1185">Reference proteome</keyword>
<organism evidence="1 2">
    <name type="scientific">Microvenator marinus</name>
    <dbReference type="NCBI Taxonomy" id="2600177"/>
    <lineage>
        <taxon>Bacteria</taxon>
        <taxon>Deltaproteobacteria</taxon>
        <taxon>Bradymonadales</taxon>
        <taxon>Microvenatoraceae</taxon>
        <taxon>Microvenator</taxon>
    </lineage>
</organism>
<proteinExistence type="predicted"/>